<dbReference type="InParanoid" id="A0A1U8AVS0"/>
<sequence>MIKLTRRWIKSRRDGGDDKLSLPTRDDPSLDDSRPIDTKEQENMVLYFERKQAEQSFLWRSVFAAFLCCFATFLVFSILYQALYPWELRYHAYFMDEIDSWVVISADSVAVFACLMAIFGLLQSSESHRQWIWYSCYCGILLAVFWLYYMLRMPKFRWDIVWLPFGPLSAAGICLYVDHLLTESSKEVRKLRNYMYAYKTT</sequence>
<feature type="transmembrane region" description="Helical" evidence="2">
    <location>
        <begin position="161"/>
        <end position="181"/>
    </location>
</feature>
<evidence type="ECO:0000256" key="2">
    <source>
        <dbReference type="SAM" id="Phobius"/>
    </source>
</evidence>
<dbReference type="Proteomes" id="UP000189703">
    <property type="component" value="Unplaced"/>
</dbReference>
<name>A0A1U8AVS0_NELNU</name>
<keyword evidence="3" id="KW-1185">Reference proteome</keyword>
<dbReference type="OrthoDB" id="1904339at2759"/>
<dbReference type="RefSeq" id="XP_010267061.1">
    <property type="nucleotide sequence ID" value="XM_010268759.2"/>
</dbReference>
<feature type="transmembrane region" description="Helical" evidence="2">
    <location>
        <begin position="57"/>
        <end position="80"/>
    </location>
</feature>
<dbReference type="PANTHER" id="PTHR36784">
    <property type="entry name" value="HISTONE-LYSINE N-METHYLTRANSFERASE"/>
    <property type="match status" value="1"/>
</dbReference>
<dbReference type="FunCoup" id="A0A1U8AVS0">
    <property type="interactions" value="446"/>
</dbReference>
<keyword evidence="2" id="KW-1133">Transmembrane helix</keyword>
<evidence type="ECO:0000313" key="3">
    <source>
        <dbReference type="Proteomes" id="UP000189703"/>
    </source>
</evidence>
<dbReference type="GeneID" id="104604433"/>
<proteinExistence type="predicted"/>
<evidence type="ECO:0000313" key="4">
    <source>
        <dbReference type="RefSeq" id="XP_010267061.1"/>
    </source>
</evidence>
<dbReference type="AlphaFoldDB" id="A0A1U8AVS0"/>
<feature type="region of interest" description="Disordered" evidence="1">
    <location>
        <begin position="13"/>
        <end position="36"/>
    </location>
</feature>
<feature type="transmembrane region" description="Helical" evidence="2">
    <location>
        <begin position="100"/>
        <end position="122"/>
    </location>
</feature>
<dbReference type="KEGG" id="nnu:104604433"/>
<dbReference type="eggNOG" id="ENOG502QVSE">
    <property type="taxonomic scope" value="Eukaryota"/>
</dbReference>
<protein>
    <submittedName>
        <fullName evidence="4">Uncharacterized protein LOC104604433 isoform X1</fullName>
    </submittedName>
</protein>
<evidence type="ECO:0000256" key="1">
    <source>
        <dbReference type="SAM" id="MobiDB-lite"/>
    </source>
</evidence>
<accession>A0A1U8AVS0</accession>
<keyword evidence="2" id="KW-0472">Membrane</keyword>
<gene>
    <name evidence="4" type="primary">LOC104604433</name>
</gene>
<keyword evidence="2" id="KW-0812">Transmembrane</keyword>
<organism evidence="3 4">
    <name type="scientific">Nelumbo nucifera</name>
    <name type="common">Sacred lotus</name>
    <dbReference type="NCBI Taxonomy" id="4432"/>
    <lineage>
        <taxon>Eukaryota</taxon>
        <taxon>Viridiplantae</taxon>
        <taxon>Streptophyta</taxon>
        <taxon>Embryophyta</taxon>
        <taxon>Tracheophyta</taxon>
        <taxon>Spermatophyta</taxon>
        <taxon>Magnoliopsida</taxon>
        <taxon>Proteales</taxon>
        <taxon>Nelumbonaceae</taxon>
        <taxon>Nelumbo</taxon>
    </lineage>
</organism>
<dbReference type="OMA" id="IIRWDVA"/>
<feature type="transmembrane region" description="Helical" evidence="2">
    <location>
        <begin position="131"/>
        <end position="149"/>
    </location>
</feature>
<dbReference type="PANTHER" id="PTHR36784:SF1">
    <property type="entry name" value="HISTONE-LYSINE N-METHYLTRANSFERASE"/>
    <property type="match status" value="1"/>
</dbReference>
<reference evidence="4" key="1">
    <citation type="submission" date="2025-08" db="UniProtKB">
        <authorList>
            <consortium name="RefSeq"/>
        </authorList>
    </citation>
    <scope>IDENTIFICATION</scope>
</reference>